<evidence type="ECO:0000313" key="1">
    <source>
        <dbReference type="EMBL" id="MBU5485969.1"/>
    </source>
</evidence>
<keyword evidence="2" id="KW-1185">Reference proteome</keyword>
<dbReference type="EMBL" id="JAHLQF010000004">
    <property type="protein sequence ID" value="MBU5485969.1"/>
    <property type="molecule type" value="Genomic_DNA"/>
</dbReference>
<accession>A0ABS6EL80</accession>
<comment type="caution">
    <text evidence="1">The sequence shown here is derived from an EMBL/GenBank/DDBJ whole genome shotgun (WGS) entry which is preliminary data.</text>
</comment>
<organism evidence="1 2">
    <name type="scientific">Clostridium mobile</name>
    <dbReference type="NCBI Taxonomy" id="2841512"/>
    <lineage>
        <taxon>Bacteria</taxon>
        <taxon>Bacillati</taxon>
        <taxon>Bacillota</taxon>
        <taxon>Clostridia</taxon>
        <taxon>Eubacteriales</taxon>
        <taxon>Clostridiaceae</taxon>
        <taxon>Clostridium</taxon>
    </lineage>
</organism>
<evidence type="ECO:0000313" key="2">
    <source>
        <dbReference type="Proteomes" id="UP000726170"/>
    </source>
</evidence>
<dbReference type="NCBIfam" id="TIGR01641">
    <property type="entry name" value="phageSPP1_gp7"/>
    <property type="match status" value="1"/>
</dbReference>
<gene>
    <name evidence="1" type="ORF">KQI86_16735</name>
</gene>
<dbReference type="RefSeq" id="WP_216440566.1">
    <property type="nucleotide sequence ID" value="NZ_JAHLQF010000004.1"/>
</dbReference>
<dbReference type="Proteomes" id="UP000726170">
    <property type="component" value="Unassembled WGS sequence"/>
</dbReference>
<protein>
    <submittedName>
        <fullName evidence="1">Minor capsid protein</fullName>
    </submittedName>
</protein>
<sequence>MDKLYEQLNLQFTEEGFNKADEKSKEAYKIQVKHREELLSKIGQVLLVYTILDSKLFLKGAEKLKLRSDFSKLISNIAIDEFKKEKTIINNILEEATEDKYYSSTYILNIGLDFKLQKITDKQIKSIVDTAIDGELWSDRLWTNKKDLEKTLNLEIERFLQGKTNVNKINNVIKDRFNQNAFNTRRLVQTETARCQNQVNDVFAEDHSIEEQMYTSTLDNATSKFCREHDGKRYKINDPNKPSLPAHPFCRSCYINIPFKGWKPKVRKDNITKEYIPYINYKEWLEQQDIK</sequence>
<dbReference type="InterPro" id="IPR006528">
    <property type="entry name" value="Phage_head_morphogenesis_dom"/>
</dbReference>
<proteinExistence type="predicted"/>
<reference evidence="1 2" key="1">
    <citation type="submission" date="2021-06" db="EMBL/GenBank/DDBJ databases">
        <authorList>
            <person name="Sun Q."/>
            <person name="Li D."/>
        </authorList>
    </citation>
    <scope>NUCLEOTIDE SEQUENCE [LARGE SCALE GENOMIC DNA]</scope>
    <source>
        <strain evidence="1 2">MSJ-11</strain>
    </source>
</reference>
<name>A0ABS6EL80_9CLOT</name>